<feature type="compositionally biased region" description="Polar residues" evidence="5">
    <location>
        <begin position="108"/>
        <end position="120"/>
    </location>
</feature>
<keyword evidence="2 4" id="KW-0863">Zinc-finger</keyword>
<evidence type="ECO:0000313" key="8">
    <source>
        <dbReference type="EMBL" id="SSX12811.1"/>
    </source>
</evidence>
<evidence type="ECO:0000259" key="7">
    <source>
        <dbReference type="PROSITE" id="PS50016"/>
    </source>
</evidence>
<feature type="region of interest" description="Disordered" evidence="5">
    <location>
        <begin position="832"/>
        <end position="882"/>
    </location>
</feature>
<dbReference type="Gene3D" id="3.30.40.10">
    <property type="entry name" value="Zinc/RING finger domain, C3HC4 (zinc finger)"/>
    <property type="match status" value="2"/>
</dbReference>
<dbReference type="FunFam" id="3.40.50.720:FF:000084">
    <property type="entry name" value="Short-chain dehydrogenase reductase"/>
    <property type="match status" value="1"/>
</dbReference>
<dbReference type="InterPro" id="IPR011011">
    <property type="entry name" value="Znf_FYVE_PHD"/>
</dbReference>
<evidence type="ECO:0000259" key="6">
    <source>
        <dbReference type="PROSITE" id="PS50006"/>
    </source>
</evidence>
<dbReference type="FunFam" id="3.30.40.10:FF:000154">
    <property type="entry name" value="PHD finger protein 12"/>
    <property type="match status" value="1"/>
</dbReference>
<dbReference type="CDD" id="cd15534">
    <property type="entry name" value="PHD2_PHF12_Rco1"/>
    <property type="match status" value="1"/>
</dbReference>
<feature type="domain" description="PHD-type" evidence="7">
    <location>
        <begin position="54"/>
        <end position="103"/>
    </location>
</feature>
<dbReference type="InterPro" id="IPR031966">
    <property type="entry name" value="PHF12_MRG-bd"/>
</dbReference>
<accession>A0A336L706</accession>
<dbReference type="Gene3D" id="3.40.50.720">
    <property type="entry name" value="NAD(P)-binding Rossmann-like Domain"/>
    <property type="match status" value="1"/>
</dbReference>
<keyword evidence="3" id="KW-0862">Zinc</keyword>
<evidence type="ECO:0000256" key="1">
    <source>
        <dbReference type="ARBA" id="ARBA00022723"/>
    </source>
</evidence>
<dbReference type="Gene3D" id="6.10.20.60">
    <property type="entry name" value="PHD finger protein 12"/>
    <property type="match status" value="1"/>
</dbReference>
<feature type="compositionally biased region" description="Basic residues" evidence="5">
    <location>
        <begin position="143"/>
        <end position="155"/>
    </location>
</feature>
<reference evidence="9" key="2">
    <citation type="submission" date="2018-07" db="EMBL/GenBank/DDBJ databases">
        <authorList>
            <person name="Quirk P.G."/>
            <person name="Krulwich T.A."/>
        </authorList>
    </citation>
    <scope>NUCLEOTIDE SEQUENCE</scope>
</reference>
<dbReference type="Pfam" id="PF13561">
    <property type="entry name" value="adh_short_C2"/>
    <property type="match status" value="1"/>
</dbReference>
<dbReference type="InterPro" id="IPR036291">
    <property type="entry name" value="NAD(P)-bd_dom_sf"/>
</dbReference>
<dbReference type="PRINTS" id="PR00081">
    <property type="entry name" value="GDHRDH"/>
</dbReference>
<feature type="compositionally biased region" description="Basic and acidic residues" evidence="5">
    <location>
        <begin position="850"/>
        <end position="864"/>
    </location>
</feature>
<proteinExistence type="predicted"/>
<dbReference type="PROSITE" id="PS50006">
    <property type="entry name" value="FHA_DOMAIN"/>
    <property type="match status" value="1"/>
</dbReference>
<dbReference type="VEuPathDB" id="VectorBase:CSON004755"/>
<sequence>MSKTDTRKTPEYDPLVGLMPQIQALIKPPDDETVMKQQKKVQGPYYNKRSAKNDCFCYSCEEGGALICCDKCPSSFHLGCHDPPLEESDIPNGKWLCNNCRHTKKGESATSGRTFSTASARSEIVSRPVTPNNEIKDSEIAHAKVKLLRKSRSRKSSVSSEHSTSDKSAKQPSVEKTETESDKIVVEKDTQNDVETKEKSESVEEIKEVVEEPKVTTPLDELIRAATIMNPRVFELPRELEIFSQFPGEDKMGPVGKNGNRRYGRRKPYELDAQGLVPLPAKVCFTCRKSCKKAPLVACDYCSLLFHQDCLDPPLTAMPTGLWMCPNHPEQFIDWNLVNTASTTQRLKIWNQYSGPVDQDTVKLEFFRKVHMKNPPFRVKLKTVPKDRVVVPPMVEYHYRHPPDLLPSLKDVLRYEQAYKKYGPIEPTSDLVEQVLEENINAFDEANKKVDEFLKDILGEESEDAQEKPEENDKTDDTKDSGNEEAEILKDIEDQIISDENTCEKGSKRKIRSKRNTSVISSNDDKNDVVTEPECKKLKIYVCGDKTYNNETEMIVLITGASSGIGAGLAQYFAKTGALLALTGRNIENLEKTKEACSEVSPLEVLLIQADVTQDAEKIISTIIEKYNRLDILINNAGVLKSGSIETTTLEDYNYIMDTNVRAVFHLTSLAVPHLIKTRGSIVNVSSVAGLRSFPNALTYCMSKAAIDQFTKCCALDLAEKGVRVNAVNPGVIVTDIHRRSGMDEKSYEEYLERSKGTHAMGRVGTVDEVVEAVGFLASNEKSSFITGACLPIDGGKHAMCPLDAELAYFDLAMIKRLAFQRLQQIALEHPEAAKKCREEKSSDPLSEIINRDDAELPKEEKTNSESNIESPVKVNGDTNSDLRSLAMDDKLKSEEKIRSVSLDLERQMAQTQIRSRAVLIPVNDILNGDRWYTDVTNLEEAIHMRYRSISIGTGIGNDLNLLLHGKCCRASNKHAVIFYDEITRYYELLNYSEFGTEVNGQLYSLNLKKYKPLPPPGVPDSVIKSNEEAEKNAQEIIDKRRKINREKYGLDENATMPAPPLPICKCLERPYLCEGWEGTALLSHGSLLKFGCISFVFSIVDYDSGIEDL</sequence>
<dbReference type="EMBL" id="UFQT01001971">
    <property type="protein sequence ID" value="SSX32253.1"/>
    <property type="molecule type" value="Genomic_DNA"/>
</dbReference>
<feature type="region of interest" description="Disordered" evidence="5">
    <location>
        <begin position="460"/>
        <end position="493"/>
    </location>
</feature>
<dbReference type="InterPro" id="IPR019786">
    <property type="entry name" value="Zinc_finger_PHD-type_CS"/>
</dbReference>
<feature type="domain" description="FHA" evidence="6">
    <location>
        <begin position="950"/>
        <end position="1004"/>
    </location>
</feature>
<evidence type="ECO:0000313" key="9">
    <source>
        <dbReference type="EMBL" id="SSX32253.1"/>
    </source>
</evidence>
<gene>
    <name evidence="8" type="primary">CSON004755</name>
</gene>
<dbReference type="InterPro" id="IPR000253">
    <property type="entry name" value="FHA_dom"/>
</dbReference>
<feature type="compositionally biased region" description="Basic and acidic residues" evidence="5">
    <location>
        <begin position="163"/>
        <end position="200"/>
    </location>
</feature>
<name>A0A336L706_CULSO</name>
<dbReference type="SUPFAM" id="SSF51735">
    <property type="entry name" value="NAD(P)-binding Rossmann-fold domains"/>
    <property type="match status" value="1"/>
</dbReference>
<dbReference type="GO" id="GO:0008270">
    <property type="term" value="F:zinc ion binding"/>
    <property type="evidence" value="ECO:0007669"/>
    <property type="project" value="UniProtKB-KW"/>
</dbReference>
<dbReference type="PROSITE" id="PS01359">
    <property type="entry name" value="ZF_PHD_1"/>
    <property type="match status" value="1"/>
</dbReference>
<feature type="domain" description="PHD-type" evidence="7">
    <location>
        <begin position="281"/>
        <end position="331"/>
    </location>
</feature>
<feature type="region of interest" description="Disordered" evidence="5">
    <location>
        <begin position="104"/>
        <end position="200"/>
    </location>
</feature>
<evidence type="ECO:0000256" key="3">
    <source>
        <dbReference type="ARBA" id="ARBA00022833"/>
    </source>
</evidence>
<dbReference type="InterPro" id="IPR038098">
    <property type="entry name" value="PHF12_MRG-bd_sf"/>
</dbReference>
<protein>
    <submittedName>
        <fullName evidence="8">CSON004755 protein</fullName>
    </submittedName>
</protein>
<dbReference type="CDD" id="cd15533">
    <property type="entry name" value="PHD1_PHF12"/>
    <property type="match status" value="1"/>
</dbReference>
<dbReference type="PRINTS" id="PR00080">
    <property type="entry name" value="SDRFAMILY"/>
</dbReference>
<dbReference type="AlphaFoldDB" id="A0A336L706"/>
<dbReference type="Pfam" id="PF16737">
    <property type="entry name" value="PHF12_MRG_bd"/>
    <property type="match status" value="1"/>
</dbReference>
<dbReference type="InterPro" id="IPR002347">
    <property type="entry name" value="SDR_fam"/>
</dbReference>
<feature type="compositionally biased region" description="Basic and acidic residues" evidence="5">
    <location>
        <begin position="832"/>
        <end position="843"/>
    </location>
</feature>
<dbReference type="Pfam" id="PF00628">
    <property type="entry name" value="PHD"/>
    <property type="match status" value="2"/>
</dbReference>
<evidence type="ECO:0000256" key="4">
    <source>
        <dbReference type="PROSITE-ProRule" id="PRU00146"/>
    </source>
</evidence>
<dbReference type="InterPro" id="IPR001965">
    <property type="entry name" value="Znf_PHD"/>
</dbReference>
<dbReference type="PROSITE" id="PS50016">
    <property type="entry name" value="ZF_PHD_2"/>
    <property type="match status" value="2"/>
</dbReference>
<dbReference type="SUPFAM" id="SSF57903">
    <property type="entry name" value="FYVE/PHD zinc finger"/>
    <property type="match status" value="2"/>
</dbReference>
<organism evidence="8">
    <name type="scientific">Culicoides sonorensis</name>
    <name type="common">Biting midge</name>
    <dbReference type="NCBI Taxonomy" id="179676"/>
    <lineage>
        <taxon>Eukaryota</taxon>
        <taxon>Metazoa</taxon>
        <taxon>Ecdysozoa</taxon>
        <taxon>Arthropoda</taxon>
        <taxon>Hexapoda</taxon>
        <taxon>Insecta</taxon>
        <taxon>Pterygota</taxon>
        <taxon>Neoptera</taxon>
        <taxon>Endopterygota</taxon>
        <taxon>Diptera</taxon>
        <taxon>Nematocera</taxon>
        <taxon>Chironomoidea</taxon>
        <taxon>Ceratopogonidae</taxon>
        <taxon>Ceratopogoninae</taxon>
        <taxon>Culicoides</taxon>
        <taxon>Monoculicoides</taxon>
    </lineage>
</organism>
<dbReference type="SMART" id="SM00249">
    <property type="entry name" value="PHD"/>
    <property type="match status" value="2"/>
</dbReference>
<dbReference type="EMBL" id="UFQS01001971">
    <property type="protein sequence ID" value="SSX12811.1"/>
    <property type="molecule type" value="Genomic_DNA"/>
</dbReference>
<dbReference type="OMA" id="CKVQARA"/>
<dbReference type="InterPro" id="IPR013083">
    <property type="entry name" value="Znf_RING/FYVE/PHD"/>
</dbReference>
<dbReference type="PANTHER" id="PTHR43975">
    <property type="entry name" value="ZGC:101858"/>
    <property type="match status" value="1"/>
</dbReference>
<reference evidence="8" key="1">
    <citation type="submission" date="2018-04" db="EMBL/GenBank/DDBJ databases">
        <authorList>
            <person name="Go L.Y."/>
            <person name="Mitchell J.A."/>
        </authorList>
    </citation>
    <scope>NUCLEOTIDE SEQUENCE</scope>
    <source>
        <tissue evidence="8">Whole organism</tissue>
    </source>
</reference>
<dbReference type="PANTHER" id="PTHR43975:SF2">
    <property type="entry name" value="EG:BACR7A4.14 PROTEIN-RELATED"/>
    <property type="match status" value="1"/>
</dbReference>
<evidence type="ECO:0000256" key="5">
    <source>
        <dbReference type="SAM" id="MobiDB-lite"/>
    </source>
</evidence>
<dbReference type="InterPro" id="IPR019787">
    <property type="entry name" value="Znf_PHD-finger"/>
</dbReference>
<evidence type="ECO:0000256" key="2">
    <source>
        <dbReference type="ARBA" id="ARBA00022771"/>
    </source>
</evidence>
<feature type="compositionally biased region" description="Basic and acidic residues" evidence="5">
    <location>
        <begin position="465"/>
        <end position="493"/>
    </location>
</feature>
<keyword evidence="1" id="KW-0479">Metal-binding</keyword>